<feature type="region of interest" description="Disordered" evidence="1">
    <location>
        <begin position="58"/>
        <end position="93"/>
    </location>
</feature>
<reference evidence="2" key="1">
    <citation type="submission" date="2022-05" db="EMBL/GenBank/DDBJ databases">
        <title>The Musa troglodytarum L. genome provides insights into the mechanism of non-climacteric behaviour and enrichment of carotenoids.</title>
        <authorList>
            <person name="Wang J."/>
        </authorList>
    </citation>
    <scope>NUCLEOTIDE SEQUENCE</scope>
    <source>
        <tissue evidence="2">Leaf</tissue>
    </source>
</reference>
<dbReference type="AlphaFoldDB" id="A0A9E7FDH6"/>
<feature type="compositionally biased region" description="Acidic residues" evidence="1">
    <location>
        <begin position="65"/>
        <end position="83"/>
    </location>
</feature>
<evidence type="ECO:0000313" key="3">
    <source>
        <dbReference type="Proteomes" id="UP001055439"/>
    </source>
</evidence>
<gene>
    <name evidence="2" type="ORF">MUK42_32561</name>
</gene>
<accession>A0A9E7FDH6</accession>
<proteinExistence type="predicted"/>
<protein>
    <submittedName>
        <fullName evidence="2">Uncharacterized protein</fullName>
    </submittedName>
</protein>
<evidence type="ECO:0000256" key="1">
    <source>
        <dbReference type="SAM" id="MobiDB-lite"/>
    </source>
</evidence>
<evidence type="ECO:0000313" key="2">
    <source>
        <dbReference type="EMBL" id="URD94294.1"/>
    </source>
</evidence>
<keyword evidence="3" id="KW-1185">Reference proteome</keyword>
<name>A0A9E7FDH6_9LILI</name>
<dbReference type="Proteomes" id="UP001055439">
    <property type="component" value="Chromosome 3"/>
</dbReference>
<organism evidence="2 3">
    <name type="scientific">Musa troglodytarum</name>
    <name type="common">fe'i banana</name>
    <dbReference type="NCBI Taxonomy" id="320322"/>
    <lineage>
        <taxon>Eukaryota</taxon>
        <taxon>Viridiplantae</taxon>
        <taxon>Streptophyta</taxon>
        <taxon>Embryophyta</taxon>
        <taxon>Tracheophyta</taxon>
        <taxon>Spermatophyta</taxon>
        <taxon>Magnoliopsida</taxon>
        <taxon>Liliopsida</taxon>
        <taxon>Zingiberales</taxon>
        <taxon>Musaceae</taxon>
        <taxon>Musa</taxon>
    </lineage>
</organism>
<dbReference type="EMBL" id="CP097505">
    <property type="protein sequence ID" value="URD94294.1"/>
    <property type="molecule type" value="Genomic_DNA"/>
</dbReference>
<sequence>MEALRRSERNGAAPVCSTVEVLATETVLAAQRFDVRGSRNVGKVTKVSTKRIKMMMMIPKPMVKEEEEEESDERDGDEDEEEELPQRPPKKKE</sequence>